<evidence type="ECO:0000256" key="3">
    <source>
        <dbReference type="ARBA" id="ARBA00022801"/>
    </source>
</evidence>
<dbReference type="PROSITE" id="PS00137">
    <property type="entry name" value="SUBTILASE_HIS"/>
    <property type="match status" value="1"/>
</dbReference>
<evidence type="ECO:0000259" key="9">
    <source>
        <dbReference type="Pfam" id="PF00082"/>
    </source>
</evidence>
<feature type="active site" description="Charge relay system" evidence="5">
    <location>
        <position position="115"/>
    </location>
</feature>
<dbReference type="EMBL" id="CP002666">
    <property type="protein sequence ID" value="AEE45098.1"/>
    <property type="molecule type" value="Genomic_DNA"/>
</dbReference>
<protein>
    <submittedName>
        <fullName evidence="10">Peptidase S8 and S53 subtilisin kexin sedolisin</fullName>
    </submittedName>
</protein>
<dbReference type="eggNOG" id="COG1404">
    <property type="taxonomic scope" value="Bacteria"/>
</dbReference>
<dbReference type="KEGG" id="cfi:Celf_0961"/>
<keyword evidence="7" id="KW-1133">Transmembrane helix</keyword>
<dbReference type="STRING" id="590998.Celf_0961"/>
<feature type="transmembrane region" description="Helical" evidence="7">
    <location>
        <begin position="389"/>
        <end position="408"/>
    </location>
</feature>
<dbReference type="InterPro" id="IPR022398">
    <property type="entry name" value="Peptidase_S8_His-AS"/>
</dbReference>
<dbReference type="InterPro" id="IPR050131">
    <property type="entry name" value="Peptidase_S8_subtilisin-like"/>
</dbReference>
<dbReference type="GO" id="GO:0004252">
    <property type="term" value="F:serine-type endopeptidase activity"/>
    <property type="evidence" value="ECO:0007669"/>
    <property type="project" value="UniProtKB-UniRule"/>
</dbReference>
<organism evidence="10 11">
    <name type="scientific">Cellulomonas fimi (strain ATCC 484 / DSM 20113 / JCM 1341 / CCUG 24087 / LMG 16345 / NBRC 15513 / NCIMB 8980 / NCTC 7547 / NRS-133)</name>
    <dbReference type="NCBI Taxonomy" id="590998"/>
    <lineage>
        <taxon>Bacteria</taxon>
        <taxon>Bacillati</taxon>
        <taxon>Actinomycetota</taxon>
        <taxon>Actinomycetes</taxon>
        <taxon>Micrococcales</taxon>
        <taxon>Cellulomonadaceae</taxon>
        <taxon>Cellulomonas</taxon>
    </lineage>
</organism>
<keyword evidence="3 5" id="KW-0378">Hydrolase</keyword>
<sequence>MTASPRRFAALVVAGALGLAPGVVALATVGAAPASAAAQQCEPGRRQLSTQTPPALATLGAQEAWTMATGEGVLVAVLDSGVDTRNEHLTSAVVSGIDLVGVDVETTGRTDPDGHGTAVAGQIAAREITGSGVVGLAPDAEILPVRVYYGATEEHRREGTGPDVPRLAAGIDAAVARGARVLNVSMSTPVDHPELRAAVERATAAGALVVASAGNRATSSDETDGLRYPAAYPGVLGVAAVDASGAPAADSIHGAHVDVAAPGTEVLTTYHADGDCLLGGENVSASFATAYVSAAAALVAQRYPDESPAQWAHRLMVTASRLVPGERDDLVGWGVVRADQALLFVDDGAAPGPDSPVHERPATPERPAQVLDTSVSADPLDAVRPAAAWWVWAGGTGLVLVALAAQLVGRRRRR</sequence>
<reference evidence="10 11" key="1">
    <citation type="submission" date="2011-04" db="EMBL/GenBank/DDBJ databases">
        <title>Complete sequence of Cellulomonas fimi ATCC 484.</title>
        <authorList>
            <consortium name="US DOE Joint Genome Institute"/>
            <person name="Lucas S."/>
            <person name="Han J."/>
            <person name="Lapidus A."/>
            <person name="Cheng J.-F."/>
            <person name="Goodwin L."/>
            <person name="Pitluck S."/>
            <person name="Peters L."/>
            <person name="Chertkov O."/>
            <person name="Detter J.C."/>
            <person name="Han C."/>
            <person name="Tapia R."/>
            <person name="Land M."/>
            <person name="Hauser L."/>
            <person name="Kyrpides N."/>
            <person name="Ivanova N."/>
            <person name="Ovchinnikova G."/>
            <person name="Pagani I."/>
            <person name="Mead D."/>
            <person name="Brumm P."/>
            <person name="Woyke T."/>
        </authorList>
    </citation>
    <scope>NUCLEOTIDE SEQUENCE [LARGE SCALE GENOMIC DNA]</scope>
    <source>
        <strain evidence="11">ATCC 484 / DSM 20113 / JCM 1341 / NBRC 15513 / NCIMB 8980 / NCTC 7547</strain>
    </source>
</reference>
<accession>F4H1C7</accession>
<proteinExistence type="inferred from homology"/>
<dbReference type="InterPro" id="IPR015500">
    <property type="entry name" value="Peptidase_S8_subtilisin-rel"/>
</dbReference>
<dbReference type="Proteomes" id="UP000008460">
    <property type="component" value="Chromosome"/>
</dbReference>
<gene>
    <name evidence="10" type="ordered locus">Celf_0961</name>
</gene>
<evidence type="ECO:0000256" key="4">
    <source>
        <dbReference type="ARBA" id="ARBA00022825"/>
    </source>
</evidence>
<feature type="domain" description="Peptidase S8/S53" evidence="9">
    <location>
        <begin position="70"/>
        <end position="334"/>
    </location>
</feature>
<name>F4H1C7_CELFA</name>
<feature type="chain" id="PRO_5038563855" evidence="8">
    <location>
        <begin position="26"/>
        <end position="414"/>
    </location>
</feature>
<dbReference type="PANTHER" id="PTHR43806:SF11">
    <property type="entry name" value="CEREVISIN-RELATED"/>
    <property type="match status" value="1"/>
</dbReference>
<dbReference type="InterPro" id="IPR023827">
    <property type="entry name" value="Peptidase_S8_Asp-AS"/>
</dbReference>
<evidence type="ECO:0000256" key="8">
    <source>
        <dbReference type="SAM" id="SignalP"/>
    </source>
</evidence>
<keyword evidence="7" id="KW-0812">Transmembrane</keyword>
<evidence type="ECO:0000256" key="7">
    <source>
        <dbReference type="SAM" id="Phobius"/>
    </source>
</evidence>
<dbReference type="PRINTS" id="PR00723">
    <property type="entry name" value="SUBTILISIN"/>
</dbReference>
<comment type="similarity">
    <text evidence="1 5">Belongs to the peptidase S8 family.</text>
</comment>
<dbReference type="RefSeq" id="WP_013770126.1">
    <property type="nucleotide sequence ID" value="NC_015514.1"/>
</dbReference>
<dbReference type="HOGENOM" id="CLU_011263_13_3_11"/>
<dbReference type="Gene3D" id="3.40.50.200">
    <property type="entry name" value="Peptidase S8/S53 domain"/>
    <property type="match status" value="1"/>
</dbReference>
<keyword evidence="11" id="KW-1185">Reference proteome</keyword>
<keyword evidence="4 5" id="KW-0720">Serine protease</keyword>
<feature type="active site" description="Charge relay system" evidence="5">
    <location>
        <position position="286"/>
    </location>
</feature>
<dbReference type="PROSITE" id="PS00136">
    <property type="entry name" value="SUBTILASE_ASP"/>
    <property type="match status" value="1"/>
</dbReference>
<feature type="active site" description="Charge relay system" evidence="5">
    <location>
        <position position="79"/>
    </location>
</feature>
<evidence type="ECO:0000313" key="10">
    <source>
        <dbReference type="EMBL" id="AEE45098.1"/>
    </source>
</evidence>
<dbReference type="PANTHER" id="PTHR43806">
    <property type="entry name" value="PEPTIDASE S8"/>
    <property type="match status" value="1"/>
</dbReference>
<dbReference type="PROSITE" id="PS51892">
    <property type="entry name" value="SUBTILASE"/>
    <property type="match status" value="1"/>
</dbReference>
<keyword evidence="7" id="KW-0472">Membrane</keyword>
<feature type="signal peptide" evidence="8">
    <location>
        <begin position="1"/>
        <end position="25"/>
    </location>
</feature>
<evidence type="ECO:0000313" key="11">
    <source>
        <dbReference type="Proteomes" id="UP000008460"/>
    </source>
</evidence>
<dbReference type="AlphaFoldDB" id="F4H1C7"/>
<evidence type="ECO:0000256" key="6">
    <source>
        <dbReference type="SAM" id="MobiDB-lite"/>
    </source>
</evidence>
<feature type="region of interest" description="Disordered" evidence="6">
    <location>
        <begin position="348"/>
        <end position="369"/>
    </location>
</feature>
<evidence type="ECO:0000256" key="2">
    <source>
        <dbReference type="ARBA" id="ARBA00022670"/>
    </source>
</evidence>
<dbReference type="SUPFAM" id="SSF52743">
    <property type="entry name" value="Subtilisin-like"/>
    <property type="match status" value="1"/>
</dbReference>
<evidence type="ECO:0000256" key="1">
    <source>
        <dbReference type="ARBA" id="ARBA00011073"/>
    </source>
</evidence>
<dbReference type="InterPro" id="IPR036852">
    <property type="entry name" value="Peptidase_S8/S53_dom_sf"/>
</dbReference>
<dbReference type="GO" id="GO:0006508">
    <property type="term" value="P:proteolysis"/>
    <property type="evidence" value="ECO:0007669"/>
    <property type="project" value="UniProtKB-KW"/>
</dbReference>
<dbReference type="InterPro" id="IPR000209">
    <property type="entry name" value="Peptidase_S8/S53_dom"/>
</dbReference>
<keyword evidence="8" id="KW-0732">Signal</keyword>
<keyword evidence="2 5" id="KW-0645">Protease</keyword>
<dbReference type="Pfam" id="PF00082">
    <property type="entry name" value="Peptidase_S8"/>
    <property type="match status" value="1"/>
</dbReference>
<evidence type="ECO:0000256" key="5">
    <source>
        <dbReference type="PROSITE-ProRule" id="PRU01240"/>
    </source>
</evidence>